<evidence type="ECO:0000313" key="5">
    <source>
        <dbReference type="EMBL" id="MBP1965278.1"/>
    </source>
</evidence>
<comment type="caution">
    <text evidence="5">The sequence shown here is derived from an EMBL/GenBank/DDBJ whole genome shotgun (WGS) entry which is preliminary data.</text>
</comment>
<dbReference type="Proteomes" id="UP001519344">
    <property type="component" value="Unassembled WGS sequence"/>
</dbReference>
<name>A0ABS4I301_9BACL</name>
<dbReference type="EMBL" id="JAGGKV010000013">
    <property type="protein sequence ID" value="MBP1965278.1"/>
    <property type="molecule type" value="Genomic_DNA"/>
</dbReference>
<dbReference type="InterPro" id="IPR000683">
    <property type="entry name" value="Gfo/Idh/MocA-like_OxRdtase_N"/>
</dbReference>
<dbReference type="Pfam" id="PF01408">
    <property type="entry name" value="GFO_IDH_MocA"/>
    <property type="match status" value="1"/>
</dbReference>
<feature type="domain" description="Gfo/Idh/MocA-like oxidoreductase N-terminal" evidence="3">
    <location>
        <begin position="5"/>
        <end position="122"/>
    </location>
</feature>
<evidence type="ECO:0000313" key="6">
    <source>
        <dbReference type="Proteomes" id="UP001519344"/>
    </source>
</evidence>
<evidence type="ECO:0000259" key="3">
    <source>
        <dbReference type="Pfam" id="PF01408"/>
    </source>
</evidence>
<accession>A0ABS4I301</accession>
<dbReference type="SUPFAM" id="SSF51735">
    <property type="entry name" value="NAD(P)-binding Rossmann-fold domains"/>
    <property type="match status" value="1"/>
</dbReference>
<keyword evidence="2" id="KW-0560">Oxidoreductase</keyword>
<dbReference type="PANTHER" id="PTHR43818">
    <property type="entry name" value="BCDNA.GH03377"/>
    <property type="match status" value="1"/>
</dbReference>
<protein>
    <submittedName>
        <fullName evidence="5">Dehydrogenase</fullName>
    </submittedName>
</protein>
<dbReference type="SUPFAM" id="SSF55347">
    <property type="entry name" value="Glyceraldehyde-3-phosphate dehydrogenase-like, C-terminal domain"/>
    <property type="match status" value="1"/>
</dbReference>
<evidence type="ECO:0000256" key="2">
    <source>
        <dbReference type="ARBA" id="ARBA00023002"/>
    </source>
</evidence>
<dbReference type="RefSeq" id="WP_167058282.1">
    <property type="nucleotide sequence ID" value="NZ_JAAOZR010000018.1"/>
</dbReference>
<evidence type="ECO:0000256" key="1">
    <source>
        <dbReference type="ARBA" id="ARBA00010928"/>
    </source>
</evidence>
<evidence type="ECO:0000259" key="4">
    <source>
        <dbReference type="Pfam" id="PF02894"/>
    </source>
</evidence>
<gene>
    <name evidence="5" type="ORF">J2Z65_004515</name>
</gene>
<dbReference type="InterPro" id="IPR036291">
    <property type="entry name" value="NAD(P)-bd_dom_sf"/>
</dbReference>
<reference evidence="5 6" key="1">
    <citation type="submission" date="2021-03" db="EMBL/GenBank/DDBJ databases">
        <title>Genomic Encyclopedia of Type Strains, Phase IV (KMG-IV): sequencing the most valuable type-strain genomes for metagenomic binning, comparative biology and taxonomic classification.</title>
        <authorList>
            <person name="Goeker M."/>
        </authorList>
    </citation>
    <scope>NUCLEOTIDE SEQUENCE [LARGE SCALE GENOMIC DNA]</scope>
    <source>
        <strain evidence="5 6">DSM 24950</strain>
    </source>
</reference>
<dbReference type="Gene3D" id="3.40.50.720">
    <property type="entry name" value="NAD(P)-binding Rossmann-like Domain"/>
    <property type="match status" value="1"/>
</dbReference>
<organism evidence="5 6">
    <name type="scientific">Paenibacillus aceris</name>
    <dbReference type="NCBI Taxonomy" id="869555"/>
    <lineage>
        <taxon>Bacteria</taxon>
        <taxon>Bacillati</taxon>
        <taxon>Bacillota</taxon>
        <taxon>Bacilli</taxon>
        <taxon>Bacillales</taxon>
        <taxon>Paenibacillaceae</taxon>
        <taxon>Paenibacillus</taxon>
    </lineage>
</organism>
<dbReference type="Pfam" id="PF02894">
    <property type="entry name" value="GFO_IDH_MocA_C"/>
    <property type="match status" value="1"/>
</dbReference>
<comment type="similarity">
    <text evidence="1">Belongs to the Gfo/Idh/MocA family.</text>
</comment>
<dbReference type="Gene3D" id="3.30.360.10">
    <property type="entry name" value="Dihydrodipicolinate Reductase, domain 2"/>
    <property type="match status" value="1"/>
</dbReference>
<dbReference type="InterPro" id="IPR050463">
    <property type="entry name" value="Gfo/Idh/MocA_oxidrdct_glycsds"/>
</dbReference>
<sequence>MTSLGFGVIGCGNFGGEFARILNHLEGTRTVAVVGGADDSAKLLSEELHCATAASVQELVARDDVDAVIVASPNHLHKQHVILAAQHGKHVFCEKPIALSLADCEEMIAACRSASVHMMAGHILHFMSGVQQVKRLIEHGAIGKPIVSHAERTGWQDKRAGTGWKQDPAKTGGYLFHFIHELDLVQTLIGRAASVVLAGSWIDPALQASSNPDHLLLTMEFSNGALGTMQYGSGFRQGGHFVKINGTEGAVLVNFKRSEIVVKSGNQIESFGINGRPDEDADRVNDYRKAEGKVVFTSPQTRPPLFLRKPMEAEMACFRDAIAGKPVDPAYISLFDGTSARSSIATAEAAMVSLGEQSWKRVRTYK</sequence>
<feature type="domain" description="Gfo/Idh/MocA-like oxidoreductase C-terminal" evidence="4">
    <location>
        <begin position="134"/>
        <end position="357"/>
    </location>
</feature>
<dbReference type="PANTHER" id="PTHR43818:SF11">
    <property type="entry name" value="BCDNA.GH03377"/>
    <property type="match status" value="1"/>
</dbReference>
<proteinExistence type="inferred from homology"/>
<keyword evidence="6" id="KW-1185">Reference proteome</keyword>
<dbReference type="InterPro" id="IPR004104">
    <property type="entry name" value="Gfo/Idh/MocA-like_OxRdtase_C"/>
</dbReference>